<evidence type="ECO:0000313" key="3">
    <source>
        <dbReference type="EMBL" id="RFU71880.1"/>
    </source>
</evidence>
<comment type="caution">
    <text evidence="3">The sequence shown here is derived from an EMBL/GenBank/DDBJ whole genome shotgun (WGS) entry which is preliminary data.</text>
</comment>
<protein>
    <submittedName>
        <fullName evidence="3">Uncharacterized protein</fullName>
    </submittedName>
</protein>
<sequence>TDDSPSNTTSGRRRGRPPGSARASTGAAAEESPLPTARRAPEAESEAAGDAPVSKKKQHRPHQDADAEDNDDVPSSPSKPYPHVSPHIHRVRQSTIESKWSPLPDSTISAASSMLLLAHPPILQRLSSTEQHHNHTAAALRLISHRITRKIARGIPFPPASMPPARVPRGKQAVMSDARATELNFESVLDAKQALERQLDPALHAVELLAREKERLERELEKDYEALRNLEKAHALAPTPETVHLQQRQKAEQDLLFSHSGNSLSEALFSVSFHTFPPLISFLQVAHMCCCQDLNDPELKSLALQLSDHMESIKSNLQQTDGITPQLARSRAALQDVLFRHLDQEQYERVVLG</sequence>
<evidence type="ECO:0000256" key="2">
    <source>
        <dbReference type="SAM" id="MobiDB-lite"/>
    </source>
</evidence>
<keyword evidence="1" id="KW-0175">Coiled coil</keyword>
<dbReference type="AlphaFoldDB" id="A0A395N6X8"/>
<dbReference type="Proteomes" id="UP000266272">
    <property type="component" value="Unassembled WGS sequence"/>
</dbReference>
<accession>A0A395N6X8</accession>
<gene>
    <name evidence="3" type="ORF">TARUN_10382</name>
</gene>
<dbReference type="OrthoDB" id="2420947at2759"/>
<organism evidence="3 4">
    <name type="scientific">Trichoderma arundinaceum</name>
    <dbReference type="NCBI Taxonomy" id="490622"/>
    <lineage>
        <taxon>Eukaryota</taxon>
        <taxon>Fungi</taxon>
        <taxon>Dikarya</taxon>
        <taxon>Ascomycota</taxon>
        <taxon>Pezizomycotina</taxon>
        <taxon>Sordariomycetes</taxon>
        <taxon>Hypocreomycetidae</taxon>
        <taxon>Hypocreales</taxon>
        <taxon>Hypocreaceae</taxon>
        <taxon>Trichoderma</taxon>
    </lineage>
</organism>
<feature type="non-terminal residue" evidence="3">
    <location>
        <position position="1"/>
    </location>
</feature>
<feature type="coiled-coil region" evidence="1">
    <location>
        <begin position="206"/>
        <end position="233"/>
    </location>
</feature>
<feature type="region of interest" description="Disordered" evidence="2">
    <location>
        <begin position="1"/>
        <end position="93"/>
    </location>
</feature>
<dbReference type="STRING" id="490622.A0A395N6X8"/>
<proteinExistence type="predicted"/>
<evidence type="ECO:0000313" key="4">
    <source>
        <dbReference type="Proteomes" id="UP000266272"/>
    </source>
</evidence>
<dbReference type="Pfam" id="PF13094">
    <property type="entry name" value="CENP-Q"/>
    <property type="match status" value="1"/>
</dbReference>
<name>A0A395N6X8_TRIAR</name>
<feature type="compositionally biased region" description="Low complexity" evidence="2">
    <location>
        <begin position="1"/>
        <end position="10"/>
    </location>
</feature>
<dbReference type="InterPro" id="IPR025212">
    <property type="entry name" value="CAD_CENP-Q"/>
</dbReference>
<reference evidence="3 4" key="1">
    <citation type="journal article" date="2018" name="PLoS Pathog.">
        <title>Evolution of structural diversity of trichothecenes, a family of toxins produced by plant pathogenic and entomopathogenic fungi.</title>
        <authorList>
            <person name="Proctor R.H."/>
            <person name="McCormick S.P."/>
            <person name="Kim H.S."/>
            <person name="Cardoza R.E."/>
            <person name="Stanley A.M."/>
            <person name="Lindo L."/>
            <person name="Kelly A."/>
            <person name="Brown D.W."/>
            <person name="Lee T."/>
            <person name="Vaughan M.M."/>
            <person name="Alexander N.J."/>
            <person name="Busman M."/>
            <person name="Gutierrez S."/>
        </authorList>
    </citation>
    <scope>NUCLEOTIDE SEQUENCE [LARGE SCALE GENOMIC DNA]</scope>
    <source>
        <strain evidence="3 4">IBT 40837</strain>
    </source>
</reference>
<evidence type="ECO:0000256" key="1">
    <source>
        <dbReference type="SAM" id="Coils"/>
    </source>
</evidence>
<keyword evidence="4" id="KW-1185">Reference proteome</keyword>
<dbReference type="EMBL" id="PXOA01001132">
    <property type="protein sequence ID" value="RFU71880.1"/>
    <property type="molecule type" value="Genomic_DNA"/>
</dbReference>